<evidence type="ECO:0000313" key="7">
    <source>
        <dbReference type="EMBL" id="MFC3659170.1"/>
    </source>
</evidence>
<gene>
    <name evidence="6" type="primary">nfi</name>
    <name evidence="7" type="ORF">ACFOM9_03625</name>
</gene>
<accession>A0ABV7UR84</accession>
<comment type="catalytic activity">
    <reaction evidence="6">
        <text>Endonucleolytic cleavage at apurinic or apyrimidinic sites to products with a 5'-phosphate.</text>
        <dbReference type="EC" id="3.1.21.7"/>
    </reaction>
</comment>
<keyword evidence="4 6" id="KW-0255">Endonuclease</keyword>
<evidence type="ECO:0000313" key="8">
    <source>
        <dbReference type="Proteomes" id="UP001595724"/>
    </source>
</evidence>
<dbReference type="HAMAP" id="MF_00801">
    <property type="entry name" value="Endonuclease_5"/>
    <property type="match status" value="1"/>
</dbReference>
<evidence type="ECO:0000256" key="4">
    <source>
        <dbReference type="ARBA" id="ARBA00022759"/>
    </source>
</evidence>
<dbReference type="Pfam" id="PF04493">
    <property type="entry name" value="Endonuclease_5"/>
    <property type="match status" value="1"/>
</dbReference>
<organism evidence="7 8">
    <name type="scientific">Luteimonas notoginsengisoli</name>
    <dbReference type="NCBI Taxonomy" id="1578200"/>
    <lineage>
        <taxon>Bacteria</taxon>
        <taxon>Pseudomonadati</taxon>
        <taxon>Pseudomonadota</taxon>
        <taxon>Gammaproteobacteria</taxon>
        <taxon>Lysobacterales</taxon>
        <taxon>Lysobacteraceae</taxon>
        <taxon>Luteimonas</taxon>
    </lineage>
</organism>
<proteinExistence type="inferred from homology"/>
<dbReference type="EMBL" id="JBHRYF010000001">
    <property type="protein sequence ID" value="MFC3659170.1"/>
    <property type="molecule type" value="Genomic_DNA"/>
</dbReference>
<dbReference type="GO" id="GO:0004519">
    <property type="term" value="F:endonuclease activity"/>
    <property type="evidence" value="ECO:0007669"/>
    <property type="project" value="UniProtKB-KW"/>
</dbReference>
<evidence type="ECO:0000256" key="6">
    <source>
        <dbReference type="HAMAP-Rule" id="MF_00801"/>
    </source>
</evidence>
<sequence length="235" mass="24587">MAGIEDAAPAGLPDPDDGIEAARALQLELAAKVRLRDGYSTPLRTVAAFNVDYEDGGATARAVAVLFDADSLQKLGSEIARAPVPITRIPGLLSFRGLPALLQALEALPQAPDLAFVAGHGIAHPRGLGLAAHFGVASGVPSIGVANEILVGSGSEPHQVRGAYTPLRSQGKQVGWLLRSRLACDPLVVSPGHRMSMASTADLVMRFTRDDRLPEPMRLAELLGPPRDGEAEGDD</sequence>
<dbReference type="CDD" id="cd06559">
    <property type="entry name" value="Endonuclease_V"/>
    <property type="match status" value="1"/>
</dbReference>
<protein>
    <recommendedName>
        <fullName evidence="6">Endonuclease V</fullName>
        <ecNumber evidence="6">3.1.21.7</ecNumber>
    </recommendedName>
    <alternativeName>
        <fullName evidence="6">Deoxyinosine 3'endonuclease</fullName>
    </alternativeName>
    <alternativeName>
        <fullName evidence="6">Deoxyribonuclease V</fullName>
        <shortName evidence="6">DNase V</shortName>
    </alternativeName>
</protein>
<keyword evidence="2 6" id="KW-0963">Cytoplasm</keyword>
<keyword evidence="5 6" id="KW-0378">Hydrolase</keyword>
<comment type="caution">
    <text evidence="6">Lacks conserved residue(s) required for the propagation of feature annotation.</text>
</comment>
<dbReference type="InterPro" id="IPR007581">
    <property type="entry name" value="Endonuclease-V"/>
</dbReference>
<dbReference type="PANTHER" id="PTHR28511:SF1">
    <property type="entry name" value="ENDONUCLEASE V"/>
    <property type="match status" value="1"/>
</dbReference>
<comment type="similarity">
    <text evidence="6">Belongs to the endonuclease V family.</text>
</comment>
<dbReference type="EC" id="3.1.21.7" evidence="6"/>
<comment type="function">
    <text evidence="6">DNA repair enzyme involved in the repair of deaminated bases. Selectively cleaves double-stranded DNA at the second phosphodiester bond 3' to a deoxyinosine leaving behind the intact lesion on the nicked DNA.</text>
</comment>
<dbReference type="RefSeq" id="WP_386706260.1">
    <property type="nucleotide sequence ID" value="NZ_JBHRYF010000001.1"/>
</dbReference>
<keyword evidence="3 6" id="KW-0540">Nuclease</keyword>
<dbReference type="Proteomes" id="UP001595724">
    <property type="component" value="Unassembled WGS sequence"/>
</dbReference>
<evidence type="ECO:0000256" key="3">
    <source>
        <dbReference type="ARBA" id="ARBA00022722"/>
    </source>
</evidence>
<evidence type="ECO:0000256" key="2">
    <source>
        <dbReference type="ARBA" id="ARBA00022490"/>
    </source>
</evidence>
<evidence type="ECO:0000256" key="5">
    <source>
        <dbReference type="ARBA" id="ARBA00022801"/>
    </source>
</evidence>
<name>A0ABV7UR84_9GAMM</name>
<comment type="subcellular location">
    <subcellularLocation>
        <location evidence="1 6">Cytoplasm</location>
    </subcellularLocation>
</comment>
<comment type="caution">
    <text evidence="7">The sequence shown here is derived from an EMBL/GenBank/DDBJ whole genome shotgun (WGS) entry which is preliminary data.</text>
</comment>
<keyword evidence="6" id="KW-0227">DNA damage</keyword>
<dbReference type="Gene3D" id="3.30.2170.10">
    <property type="entry name" value="archaeoglobus fulgidus dsm 4304 superfamily"/>
    <property type="match status" value="1"/>
</dbReference>
<reference evidence="8" key="1">
    <citation type="journal article" date="2019" name="Int. J. Syst. Evol. Microbiol.">
        <title>The Global Catalogue of Microorganisms (GCM) 10K type strain sequencing project: providing services to taxonomists for standard genome sequencing and annotation.</title>
        <authorList>
            <consortium name="The Broad Institute Genomics Platform"/>
            <consortium name="The Broad Institute Genome Sequencing Center for Infectious Disease"/>
            <person name="Wu L."/>
            <person name="Ma J."/>
        </authorList>
    </citation>
    <scope>NUCLEOTIDE SEQUENCE [LARGE SCALE GENOMIC DNA]</scope>
    <source>
        <strain evidence="8">KCTC 42211</strain>
    </source>
</reference>
<keyword evidence="8" id="KW-1185">Reference proteome</keyword>
<evidence type="ECO:0000256" key="1">
    <source>
        <dbReference type="ARBA" id="ARBA00004496"/>
    </source>
</evidence>
<dbReference type="PANTHER" id="PTHR28511">
    <property type="entry name" value="ENDONUCLEASE V"/>
    <property type="match status" value="1"/>
</dbReference>
<keyword evidence="6" id="KW-0234">DNA repair</keyword>